<comment type="caution">
    <text evidence="2">The sequence shown here is derived from an EMBL/GenBank/DDBJ whole genome shotgun (WGS) entry which is preliminary data.</text>
</comment>
<feature type="compositionally biased region" description="Low complexity" evidence="1">
    <location>
        <begin position="161"/>
        <end position="186"/>
    </location>
</feature>
<dbReference type="InParanoid" id="A0A5J5EX79"/>
<accession>A0A5J5EX79</accession>
<organism evidence="2 3">
    <name type="scientific">Sphaerosporella brunnea</name>
    <dbReference type="NCBI Taxonomy" id="1250544"/>
    <lineage>
        <taxon>Eukaryota</taxon>
        <taxon>Fungi</taxon>
        <taxon>Dikarya</taxon>
        <taxon>Ascomycota</taxon>
        <taxon>Pezizomycotina</taxon>
        <taxon>Pezizomycetes</taxon>
        <taxon>Pezizales</taxon>
        <taxon>Pyronemataceae</taxon>
        <taxon>Sphaerosporella</taxon>
    </lineage>
</organism>
<evidence type="ECO:0000256" key="1">
    <source>
        <dbReference type="SAM" id="MobiDB-lite"/>
    </source>
</evidence>
<feature type="compositionally biased region" description="Polar residues" evidence="1">
    <location>
        <begin position="199"/>
        <end position="212"/>
    </location>
</feature>
<dbReference type="Proteomes" id="UP000326924">
    <property type="component" value="Unassembled WGS sequence"/>
</dbReference>
<name>A0A5J5EX79_9PEZI</name>
<evidence type="ECO:0000313" key="3">
    <source>
        <dbReference type="Proteomes" id="UP000326924"/>
    </source>
</evidence>
<gene>
    <name evidence="2" type="ORF">FN846DRAFT_907108</name>
</gene>
<protein>
    <submittedName>
        <fullName evidence="2">Uncharacterized protein</fullName>
    </submittedName>
</protein>
<dbReference type="AlphaFoldDB" id="A0A5J5EX79"/>
<feature type="region of interest" description="Disordered" evidence="1">
    <location>
        <begin position="146"/>
        <end position="245"/>
    </location>
</feature>
<keyword evidence="3" id="KW-1185">Reference proteome</keyword>
<sequence length="245" mass="26991">MFGHLGPACRKVHTGRTLRELLEAFTQQRAEAAHGLVECTEVHNTPPALAACDAEMKHATSHSVLDPGSNVGPSLSDIEKLLKTLFAEQFRRISEMSKRSLEKQNMRLLERILVLEQEVKKLTPTLANQLQPPPPRLTWKPRFFVNSTTQTPSQPPPATPPITATQATQTTEPTSATPPTTTPVTAKMKRKCFGPPSPTQAQTNPTRPTLTYTLKARGPERRTVGAPNARQARRARPAPPAIRPR</sequence>
<dbReference type="EMBL" id="VXIS01000091">
    <property type="protein sequence ID" value="KAA8906161.1"/>
    <property type="molecule type" value="Genomic_DNA"/>
</dbReference>
<proteinExistence type="predicted"/>
<reference evidence="2 3" key="1">
    <citation type="submission" date="2019-09" db="EMBL/GenBank/DDBJ databases">
        <title>Draft genome of the ectomycorrhizal ascomycete Sphaerosporella brunnea.</title>
        <authorList>
            <consortium name="DOE Joint Genome Institute"/>
            <person name="Benucci G.M."/>
            <person name="Marozzi G."/>
            <person name="Antonielli L."/>
            <person name="Sanchez S."/>
            <person name="Marco P."/>
            <person name="Wang X."/>
            <person name="Falini L.B."/>
            <person name="Barry K."/>
            <person name="Haridas S."/>
            <person name="Lipzen A."/>
            <person name="Labutti K."/>
            <person name="Grigoriev I.V."/>
            <person name="Murat C."/>
            <person name="Martin F."/>
            <person name="Albertini E."/>
            <person name="Donnini D."/>
            <person name="Bonito G."/>
        </authorList>
    </citation>
    <scope>NUCLEOTIDE SEQUENCE [LARGE SCALE GENOMIC DNA]</scope>
    <source>
        <strain evidence="2 3">Sb_GMNB300</strain>
    </source>
</reference>
<evidence type="ECO:0000313" key="2">
    <source>
        <dbReference type="EMBL" id="KAA8906161.1"/>
    </source>
</evidence>